<reference evidence="1" key="1">
    <citation type="submission" date="2022-10" db="EMBL/GenBank/DDBJ databases">
        <title>Genome Sequence of Xylaria curta.</title>
        <authorList>
            <person name="Buettner E."/>
        </authorList>
    </citation>
    <scope>NUCLEOTIDE SEQUENCE</scope>
    <source>
        <strain evidence="1">Babe10</strain>
    </source>
</reference>
<keyword evidence="2" id="KW-1185">Reference proteome</keyword>
<name>A0ACC1PEB1_9PEZI</name>
<organism evidence="1 2">
    <name type="scientific">Xylaria curta</name>
    <dbReference type="NCBI Taxonomy" id="42375"/>
    <lineage>
        <taxon>Eukaryota</taxon>
        <taxon>Fungi</taxon>
        <taxon>Dikarya</taxon>
        <taxon>Ascomycota</taxon>
        <taxon>Pezizomycotina</taxon>
        <taxon>Sordariomycetes</taxon>
        <taxon>Xylariomycetidae</taxon>
        <taxon>Xylariales</taxon>
        <taxon>Xylariaceae</taxon>
        <taxon>Xylaria</taxon>
    </lineage>
</organism>
<evidence type="ECO:0000313" key="1">
    <source>
        <dbReference type="EMBL" id="KAJ2989591.1"/>
    </source>
</evidence>
<proteinExistence type="predicted"/>
<accession>A0ACC1PEB1</accession>
<protein>
    <submittedName>
        <fullName evidence="1">Uncharacterized protein</fullName>
    </submittedName>
</protein>
<evidence type="ECO:0000313" key="2">
    <source>
        <dbReference type="Proteomes" id="UP001143856"/>
    </source>
</evidence>
<sequence>MAFSGSCMDDDLRAVGGWVEDGVLGQSAKTRPRQREGERRYWYQSAEPHHRGPWSDRAASTRSSRPNHTALSRAEEELLDRLSMEAIKEIRAAQMIQRQHPACFVKAEGGQQGNEATAKPSGGLSRVERHFKQASAYLLPDGHDTVSAVGKCKGRSPASPRRVSTMAQSGAPASEPAINAAMPKQWPGPPDLPLVGDECPDRHGVLDVLTLDSIMWAELGLAQ</sequence>
<comment type="caution">
    <text evidence="1">The sequence shown here is derived from an EMBL/GenBank/DDBJ whole genome shotgun (WGS) entry which is preliminary data.</text>
</comment>
<gene>
    <name evidence="1" type="ORF">NUW58_g3391</name>
</gene>
<dbReference type="EMBL" id="JAPDGR010000511">
    <property type="protein sequence ID" value="KAJ2989591.1"/>
    <property type="molecule type" value="Genomic_DNA"/>
</dbReference>
<dbReference type="Proteomes" id="UP001143856">
    <property type="component" value="Unassembled WGS sequence"/>
</dbReference>